<name>Q5P5T9_AROAE</name>
<organism evidence="1 2">
    <name type="scientific">Aromatoleum aromaticum (strain DSM 19018 / LMG 30748 / EbN1)</name>
    <name type="common">Azoarcus sp. (strain EbN1)</name>
    <dbReference type="NCBI Taxonomy" id="76114"/>
    <lineage>
        <taxon>Bacteria</taxon>
        <taxon>Pseudomonadati</taxon>
        <taxon>Pseudomonadota</taxon>
        <taxon>Betaproteobacteria</taxon>
        <taxon>Rhodocyclales</taxon>
        <taxon>Rhodocyclaceae</taxon>
        <taxon>Aromatoleum</taxon>
    </lineage>
</organism>
<gene>
    <name evidence="1" type="ORF">ebA2165</name>
</gene>
<keyword evidence="2" id="KW-1185">Reference proteome</keyword>
<dbReference type="Proteomes" id="UP000006552">
    <property type="component" value="Chromosome"/>
</dbReference>
<dbReference type="HOGENOM" id="CLU_1358131_0_0_4"/>
<dbReference type="KEGG" id="eba:ebA2165"/>
<dbReference type="Pfam" id="PF11604">
    <property type="entry name" value="CusF_Ec"/>
    <property type="match status" value="1"/>
</dbReference>
<protein>
    <submittedName>
        <fullName evidence="1">Uncharacterized protein</fullName>
    </submittedName>
</protein>
<dbReference type="InterPro" id="IPR042230">
    <property type="entry name" value="CusF_sf"/>
</dbReference>
<dbReference type="eggNOG" id="COG5569">
    <property type="taxonomic scope" value="Bacteria"/>
</dbReference>
<dbReference type="EMBL" id="CR555306">
    <property type="protein sequence ID" value="CAI07323.1"/>
    <property type="molecule type" value="Genomic_DNA"/>
</dbReference>
<sequence>MAGKGPCSARQRERLVQRFAPELNIPIHTHRIFLPARLPAPGSLPRGPAPADKNVIFPSASGRYYFLILHSTHRNTGFMMPLTCPLTRSLAAFALLATLTSASPAFAMSGHGHEAAHGAAMPVADVKASLSEGTVKKVDKAAGKITISHGPLENLGMPPMTMVFRATDPSMLDAVREGDRIRFAAQRVDGVFSVTKLEIAE</sequence>
<dbReference type="STRING" id="76114.ebA2165"/>
<reference evidence="1 2" key="1">
    <citation type="journal article" date="2005" name="Arch. Microbiol.">
        <title>The genome sequence of an anaerobic aromatic-degrading denitrifying bacterium, strain EbN1.</title>
        <authorList>
            <person name="Rabus R."/>
            <person name="Kube M."/>
            <person name="Heider J."/>
            <person name="Beck A."/>
            <person name="Heitmann K."/>
            <person name="Widdel F."/>
            <person name="Reinhardt R."/>
        </authorList>
    </citation>
    <scope>NUCLEOTIDE SEQUENCE [LARGE SCALE GENOMIC DNA]</scope>
    <source>
        <strain evidence="1 2">EbN1</strain>
    </source>
</reference>
<accession>Q5P5T9</accession>
<evidence type="ECO:0000313" key="1">
    <source>
        <dbReference type="EMBL" id="CAI07323.1"/>
    </source>
</evidence>
<dbReference type="InterPro" id="IPR021647">
    <property type="entry name" value="CusF_Ec"/>
</dbReference>
<dbReference type="AlphaFoldDB" id="Q5P5T9"/>
<proteinExistence type="predicted"/>
<evidence type="ECO:0000313" key="2">
    <source>
        <dbReference type="Proteomes" id="UP000006552"/>
    </source>
</evidence>
<dbReference type="Gene3D" id="2.40.50.320">
    <property type="entry name" value="Copper binding periplasmic protein CusF"/>
    <property type="match status" value="1"/>
</dbReference>